<reference evidence="3" key="1">
    <citation type="journal article" date="2023" name="Mol. Phylogenet. Evol.">
        <title>Genome-scale phylogeny and comparative genomics of the fungal order Sordariales.</title>
        <authorList>
            <person name="Hensen N."/>
            <person name="Bonometti L."/>
            <person name="Westerberg I."/>
            <person name="Brannstrom I.O."/>
            <person name="Guillou S."/>
            <person name="Cros-Aarteil S."/>
            <person name="Calhoun S."/>
            <person name="Haridas S."/>
            <person name="Kuo A."/>
            <person name="Mondo S."/>
            <person name="Pangilinan J."/>
            <person name="Riley R."/>
            <person name="LaButti K."/>
            <person name="Andreopoulos B."/>
            <person name="Lipzen A."/>
            <person name="Chen C."/>
            <person name="Yan M."/>
            <person name="Daum C."/>
            <person name="Ng V."/>
            <person name="Clum A."/>
            <person name="Steindorff A."/>
            <person name="Ohm R.A."/>
            <person name="Martin F."/>
            <person name="Silar P."/>
            <person name="Natvig D.O."/>
            <person name="Lalanne C."/>
            <person name="Gautier V."/>
            <person name="Ament-Velasquez S.L."/>
            <person name="Kruys A."/>
            <person name="Hutchinson M.I."/>
            <person name="Powell A.J."/>
            <person name="Barry K."/>
            <person name="Miller A.N."/>
            <person name="Grigoriev I.V."/>
            <person name="Debuchy R."/>
            <person name="Gladieux P."/>
            <person name="Hiltunen Thoren M."/>
            <person name="Johannesson H."/>
        </authorList>
    </citation>
    <scope>NUCLEOTIDE SEQUENCE</scope>
    <source>
        <strain evidence="3">CBS 955.72</strain>
    </source>
</reference>
<feature type="compositionally biased region" description="Basic and acidic residues" evidence="1">
    <location>
        <begin position="99"/>
        <end position="119"/>
    </location>
</feature>
<feature type="transmembrane region" description="Helical" evidence="2">
    <location>
        <begin position="6"/>
        <end position="34"/>
    </location>
</feature>
<gene>
    <name evidence="3" type="ORF">B0T25DRAFT_245337</name>
</gene>
<evidence type="ECO:0000313" key="4">
    <source>
        <dbReference type="Proteomes" id="UP001275084"/>
    </source>
</evidence>
<name>A0AAJ0HER9_9PEZI</name>
<keyword evidence="2" id="KW-0472">Membrane</keyword>
<dbReference type="Proteomes" id="UP001275084">
    <property type="component" value="Unassembled WGS sequence"/>
</dbReference>
<proteinExistence type="predicted"/>
<sequence length="119" mass="13162">MECFAIPYGGIGILGDIVSCYIFCASCVTSLLYVRKGKYGGGVLPELKSIQMLACAPLNVYTLQTCGGCQDLLFVGVVRTTFIPFVAFLIFAGQSRAVTADKPEDDERWRERGNWRHQE</sequence>
<evidence type="ECO:0000313" key="3">
    <source>
        <dbReference type="EMBL" id="KAK3349528.1"/>
    </source>
</evidence>
<feature type="region of interest" description="Disordered" evidence="1">
    <location>
        <begin position="97"/>
        <end position="119"/>
    </location>
</feature>
<comment type="caution">
    <text evidence="3">The sequence shown here is derived from an EMBL/GenBank/DDBJ whole genome shotgun (WGS) entry which is preliminary data.</text>
</comment>
<dbReference type="EMBL" id="JAUIQD010000005">
    <property type="protein sequence ID" value="KAK3349528.1"/>
    <property type="molecule type" value="Genomic_DNA"/>
</dbReference>
<evidence type="ECO:0000256" key="2">
    <source>
        <dbReference type="SAM" id="Phobius"/>
    </source>
</evidence>
<accession>A0AAJ0HER9</accession>
<protein>
    <submittedName>
        <fullName evidence="3">Uncharacterized protein</fullName>
    </submittedName>
</protein>
<reference evidence="3" key="2">
    <citation type="submission" date="2023-06" db="EMBL/GenBank/DDBJ databases">
        <authorList>
            <consortium name="Lawrence Berkeley National Laboratory"/>
            <person name="Haridas S."/>
            <person name="Hensen N."/>
            <person name="Bonometti L."/>
            <person name="Westerberg I."/>
            <person name="Brannstrom I.O."/>
            <person name="Guillou S."/>
            <person name="Cros-Aarteil S."/>
            <person name="Calhoun S."/>
            <person name="Kuo A."/>
            <person name="Mondo S."/>
            <person name="Pangilinan J."/>
            <person name="Riley R."/>
            <person name="Labutti K."/>
            <person name="Andreopoulos B."/>
            <person name="Lipzen A."/>
            <person name="Chen C."/>
            <person name="Yanf M."/>
            <person name="Daum C."/>
            <person name="Ng V."/>
            <person name="Clum A."/>
            <person name="Steindorff A."/>
            <person name="Ohm R."/>
            <person name="Martin F."/>
            <person name="Silar P."/>
            <person name="Natvig D."/>
            <person name="Lalanne C."/>
            <person name="Gautier V."/>
            <person name="Ament-Velasquez S.L."/>
            <person name="Kruys A."/>
            <person name="Hutchinson M.I."/>
            <person name="Powell A.J."/>
            <person name="Barry K."/>
            <person name="Miller A.N."/>
            <person name="Grigoriev I.V."/>
            <person name="Debuchy R."/>
            <person name="Gladieux P."/>
            <person name="Thoren M.H."/>
            <person name="Johannesson H."/>
        </authorList>
    </citation>
    <scope>NUCLEOTIDE SEQUENCE</scope>
    <source>
        <strain evidence="3">CBS 955.72</strain>
    </source>
</reference>
<organism evidence="3 4">
    <name type="scientific">Lasiosphaeria hispida</name>
    <dbReference type="NCBI Taxonomy" id="260671"/>
    <lineage>
        <taxon>Eukaryota</taxon>
        <taxon>Fungi</taxon>
        <taxon>Dikarya</taxon>
        <taxon>Ascomycota</taxon>
        <taxon>Pezizomycotina</taxon>
        <taxon>Sordariomycetes</taxon>
        <taxon>Sordariomycetidae</taxon>
        <taxon>Sordariales</taxon>
        <taxon>Lasiosphaeriaceae</taxon>
        <taxon>Lasiosphaeria</taxon>
    </lineage>
</organism>
<keyword evidence="2" id="KW-0812">Transmembrane</keyword>
<keyword evidence="4" id="KW-1185">Reference proteome</keyword>
<dbReference type="AlphaFoldDB" id="A0AAJ0HER9"/>
<keyword evidence="2" id="KW-1133">Transmembrane helix</keyword>
<evidence type="ECO:0000256" key="1">
    <source>
        <dbReference type="SAM" id="MobiDB-lite"/>
    </source>
</evidence>